<evidence type="ECO:0000256" key="11">
    <source>
        <dbReference type="ARBA" id="ARBA00023268"/>
    </source>
</evidence>
<keyword evidence="3 14" id="KW-0285">Flavoprotein</keyword>
<dbReference type="EMBL" id="JRFU01000089">
    <property type="protein sequence ID" value="PWE86702.1"/>
    <property type="molecule type" value="Genomic_DNA"/>
</dbReference>
<evidence type="ECO:0000256" key="4">
    <source>
        <dbReference type="ARBA" id="ARBA00022643"/>
    </source>
</evidence>
<dbReference type="InterPro" id="IPR023465">
    <property type="entry name" value="Riboflavin_kinase_dom_sf"/>
</dbReference>
<evidence type="ECO:0000256" key="12">
    <source>
        <dbReference type="ARBA" id="ARBA00047880"/>
    </source>
</evidence>
<sequence length="308" mass="35020">MKYIKDTLDFKIEEPSVITLGKFDGLHSGHRYLMEAMQKGKEQGLKCVIFTFDIPPKAIHKDTYNVLSTNEEKAHIFAEAGVDYLIECPFTDDFRQLSPYAFLQMLKEKINVKMIVAGTDFHFGYQRAGSFRELQQYADDLGYEAVIVKKKQYKGEDISSTRIRKEIAEGNMEEANYLLGYSYFLTGPVLHGNEIGRTIGIPTANQRPEEFKLLPPKGVYAVEILAEGKQYDGISNVGCKPTIEGVNPMGVETFLFDYSGNLYGKDIKVSFLKFIRPERKFGSLAELKAQMDRDILVCKEYLKNVHEA</sequence>
<dbReference type="GO" id="GO:0006747">
    <property type="term" value="P:FAD biosynthetic process"/>
    <property type="evidence" value="ECO:0007669"/>
    <property type="project" value="UniProtKB-UniRule"/>
</dbReference>
<dbReference type="GO" id="GO:0003919">
    <property type="term" value="F:FMN adenylyltransferase activity"/>
    <property type="evidence" value="ECO:0007669"/>
    <property type="project" value="UniProtKB-UniRule"/>
</dbReference>
<comment type="catalytic activity">
    <reaction evidence="13 14">
        <text>FMN + ATP + H(+) = FAD + diphosphate</text>
        <dbReference type="Rhea" id="RHEA:17237"/>
        <dbReference type="ChEBI" id="CHEBI:15378"/>
        <dbReference type="ChEBI" id="CHEBI:30616"/>
        <dbReference type="ChEBI" id="CHEBI:33019"/>
        <dbReference type="ChEBI" id="CHEBI:57692"/>
        <dbReference type="ChEBI" id="CHEBI:58210"/>
        <dbReference type="EC" id="2.7.7.2"/>
    </reaction>
</comment>
<evidence type="ECO:0000256" key="10">
    <source>
        <dbReference type="ARBA" id="ARBA00022840"/>
    </source>
</evidence>
<dbReference type="InterPro" id="IPR014729">
    <property type="entry name" value="Rossmann-like_a/b/a_fold"/>
</dbReference>
<dbReference type="NCBIfam" id="NF004162">
    <property type="entry name" value="PRK05627.1-5"/>
    <property type="match status" value="1"/>
</dbReference>
<dbReference type="GO" id="GO:0005524">
    <property type="term" value="F:ATP binding"/>
    <property type="evidence" value="ECO:0007669"/>
    <property type="project" value="UniProtKB-UniRule"/>
</dbReference>
<comment type="pathway">
    <text evidence="1 14">Cofactor biosynthesis; FAD biosynthesis; FAD from FMN: step 1/1.</text>
</comment>
<dbReference type="GO" id="GO:0009398">
    <property type="term" value="P:FMN biosynthetic process"/>
    <property type="evidence" value="ECO:0007669"/>
    <property type="project" value="UniProtKB-UniRule"/>
</dbReference>
<comment type="caution">
    <text evidence="16">The sequence shown here is derived from an EMBL/GenBank/DDBJ whole genome shotgun (WGS) entry which is preliminary data.</text>
</comment>
<evidence type="ECO:0000313" key="17">
    <source>
        <dbReference type="Proteomes" id="UP000245288"/>
    </source>
</evidence>
<dbReference type="Gene3D" id="3.40.50.620">
    <property type="entry name" value="HUPs"/>
    <property type="match status" value="1"/>
</dbReference>
<feature type="domain" description="Riboflavin kinase" evidence="15">
    <location>
        <begin position="178"/>
        <end position="303"/>
    </location>
</feature>
<evidence type="ECO:0000256" key="8">
    <source>
        <dbReference type="ARBA" id="ARBA00022777"/>
    </source>
</evidence>
<evidence type="ECO:0000256" key="9">
    <source>
        <dbReference type="ARBA" id="ARBA00022827"/>
    </source>
</evidence>
<evidence type="ECO:0000313" key="16">
    <source>
        <dbReference type="EMBL" id="PWE86702.1"/>
    </source>
</evidence>
<dbReference type="EC" id="2.7.7.2" evidence="14"/>
<keyword evidence="8 14" id="KW-0418">Kinase</keyword>
<comment type="similarity">
    <text evidence="14">Belongs to the ribF family.</text>
</comment>
<dbReference type="CDD" id="cd02064">
    <property type="entry name" value="FAD_synthetase_N"/>
    <property type="match status" value="1"/>
</dbReference>
<dbReference type="SUPFAM" id="SSF52374">
    <property type="entry name" value="Nucleotidylyl transferase"/>
    <property type="match status" value="1"/>
</dbReference>
<evidence type="ECO:0000259" key="15">
    <source>
        <dbReference type="SMART" id="SM00904"/>
    </source>
</evidence>
<dbReference type="SUPFAM" id="SSF82114">
    <property type="entry name" value="Riboflavin kinase-like"/>
    <property type="match status" value="1"/>
</dbReference>
<keyword evidence="11" id="KW-0511">Multifunctional enzyme</keyword>
<dbReference type="Pfam" id="PF06574">
    <property type="entry name" value="FAD_syn"/>
    <property type="match status" value="1"/>
</dbReference>
<dbReference type="InterPro" id="IPR015865">
    <property type="entry name" value="Riboflavin_kinase_bac/euk"/>
</dbReference>
<dbReference type="InterPro" id="IPR002606">
    <property type="entry name" value="Riboflavin_kinase_bac"/>
</dbReference>
<dbReference type="Gene3D" id="2.40.30.30">
    <property type="entry name" value="Riboflavin kinase-like"/>
    <property type="match status" value="1"/>
</dbReference>
<dbReference type="GO" id="GO:0009231">
    <property type="term" value="P:riboflavin biosynthetic process"/>
    <property type="evidence" value="ECO:0007669"/>
    <property type="project" value="InterPro"/>
</dbReference>
<gene>
    <name evidence="16" type="ORF">LG34_08385</name>
</gene>
<name>A0A2V1JPB6_EUBRA</name>
<dbReference type="FunFam" id="3.40.50.620:FF:000021">
    <property type="entry name" value="Riboflavin biosynthesis protein"/>
    <property type="match status" value="1"/>
</dbReference>
<evidence type="ECO:0000256" key="1">
    <source>
        <dbReference type="ARBA" id="ARBA00004726"/>
    </source>
</evidence>
<dbReference type="NCBIfam" id="TIGR00083">
    <property type="entry name" value="ribF"/>
    <property type="match status" value="1"/>
</dbReference>
<dbReference type="AlphaFoldDB" id="A0A2V1JPB6"/>
<comment type="catalytic activity">
    <reaction evidence="12 14">
        <text>riboflavin + ATP = FMN + ADP + H(+)</text>
        <dbReference type="Rhea" id="RHEA:14357"/>
        <dbReference type="ChEBI" id="CHEBI:15378"/>
        <dbReference type="ChEBI" id="CHEBI:30616"/>
        <dbReference type="ChEBI" id="CHEBI:57986"/>
        <dbReference type="ChEBI" id="CHEBI:58210"/>
        <dbReference type="ChEBI" id="CHEBI:456216"/>
        <dbReference type="EC" id="2.7.1.26"/>
    </reaction>
</comment>
<dbReference type="UniPathway" id="UPA00276">
    <property type="reaction ID" value="UER00406"/>
</dbReference>
<evidence type="ECO:0000256" key="6">
    <source>
        <dbReference type="ARBA" id="ARBA00022695"/>
    </source>
</evidence>
<dbReference type="SMART" id="SM00904">
    <property type="entry name" value="Flavokinase"/>
    <property type="match status" value="1"/>
</dbReference>
<dbReference type="OrthoDB" id="9803667at2"/>
<dbReference type="Proteomes" id="UP000245288">
    <property type="component" value="Unassembled WGS sequence"/>
</dbReference>
<keyword evidence="17" id="KW-1185">Reference proteome</keyword>
<protein>
    <recommendedName>
        <fullName evidence="14">Riboflavin biosynthesis protein</fullName>
    </recommendedName>
    <domain>
        <recommendedName>
            <fullName evidence="14">Riboflavin kinase</fullName>
            <ecNumber evidence="14">2.7.1.26</ecNumber>
        </recommendedName>
        <alternativeName>
            <fullName evidence="14">Flavokinase</fullName>
        </alternativeName>
    </domain>
    <domain>
        <recommendedName>
            <fullName evidence="14">FMN adenylyltransferase</fullName>
            <ecNumber evidence="14">2.7.7.2</ecNumber>
        </recommendedName>
        <alternativeName>
            <fullName evidence="14">FAD pyrophosphorylase</fullName>
        </alternativeName>
        <alternativeName>
            <fullName evidence="14">FAD synthase</fullName>
        </alternativeName>
    </domain>
</protein>
<keyword evidence="10 14" id="KW-0067">ATP-binding</keyword>
<proteinExistence type="inferred from homology"/>
<evidence type="ECO:0000256" key="2">
    <source>
        <dbReference type="ARBA" id="ARBA00005201"/>
    </source>
</evidence>
<reference evidence="16 17" key="1">
    <citation type="submission" date="2014-09" db="EMBL/GenBank/DDBJ databases">
        <title>Butyrate-producing bacteria isolated from human gut.</title>
        <authorList>
            <person name="Zhang Q."/>
            <person name="Zhao L."/>
        </authorList>
    </citation>
    <scope>NUCLEOTIDE SEQUENCE [LARGE SCALE GENOMIC DNA]</scope>
    <source>
        <strain evidence="16 17">21</strain>
    </source>
</reference>
<evidence type="ECO:0000256" key="3">
    <source>
        <dbReference type="ARBA" id="ARBA00022630"/>
    </source>
</evidence>
<evidence type="ECO:0000256" key="7">
    <source>
        <dbReference type="ARBA" id="ARBA00022741"/>
    </source>
</evidence>
<dbReference type="PANTHER" id="PTHR22749:SF6">
    <property type="entry name" value="RIBOFLAVIN KINASE"/>
    <property type="match status" value="1"/>
</dbReference>
<evidence type="ECO:0000256" key="14">
    <source>
        <dbReference type="PIRNR" id="PIRNR004491"/>
    </source>
</evidence>
<keyword evidence="6 14" id="KW-0548">Nucleotidyltransferase</keyword>
<dbReference type="PIRSF" id="PIRSF004491">
    <property type="entry name" value="FAD_Synth"/>
    <property type="match status" value="1"/>
</dbReference>
<keyword evidence="5 14" id="KW-0808">Transferase</keyword>
<evidence type="ECO:0000256" key="13">
    <source>
        <dbReference type="ARBA" id="ARBA00049494"/>
    </source>
</evidence>
<dbReference type="PANTHER" id="PTHR22749">
    <property type="entry name" value="RIBOFLAVIN KINASE/FMN ADENYLYLTRANSFERASE"/>
    <property type="match status" value="1"/>
</dbReference>
<organism evidence="16 17">
    <name type="scientific">Eubacterium ramulus</name>
    <dbReference type="NCBI Taxonomy" id="39490"/>
    <lineage>
        <taxon>Bacteria</taxon>
        <taxon>Bacillati</taxon>
        <taxon>Bacillota</taxon>
        <taxon>Clostridia</taxon>
        <taxon>Eubacteriales</taxon>
        <taxon>Eubacteriaceae</taxon>
        <taxon>Eubacterium</taxon>
    </lineage>
</organism>
<dbReference type="GO" id="GO:0008531">
    <property type="term" value="F:riboflavin kinase activity"/>
    <property type="evidence" value="ECO:0007669"/>
    <property type="project" value="UniProtKB-UniRule"/>
</dbReference>
<keyword evidence="9 14" id="KW-0274">FAD</keyword>
<dbReference type="RefSeq" id="WP_109215613.1">
    <property type="nucleotide sequence ID" value="NZ_CAJLEE010000012.1"/>
</dbReference>
<keyword evidence="7 14" id="KW-0547">Nucleotide-binding</keyword>
<accession>A0A2V1JPB6</accession>
<dbReference type="InterPro" id="IPR023468">
    <property type="entry name" value="Riboflavin_kinase"/>
</dbReference>
<dbReference type="Pfam" id="PF01687">
    <property type="entry name" value="Flavokinase"/>
    <property type="match status" value="1"/>
</dbReference>
<dbReference type="UniPathway" id="UPA00277">
    <property type="reaction ID" value="UER00407"/>
</dbReference>
<comment type="pathway">
    <text evidence="2 14">Cofactor biosynthesis; FMN biosynthesis; FMN from riboflavin (ATP route): step 1/1.</text>
</comment>
<evidence type="ECO:0000256" key="5">
    <source>
        <dbReference type="ARBA" id="ARBA00022679"/>
    </source>
</evidence>
<keyword evidence="4 14" id="KW-0288">FMN</keyword>
<dbReference type="InterPro" id="IPR015864">
    <property type="entry name" value="FAD_synthase"/>
</dbReference>
<dbReference type="EC" id="2.7.1.26" evidence="14"/>